<dbReference type="SUPFAM" id="SSF52540">
    <property type="entry name" value="P-loop containing nucleoside triphosphate hydrolases"/>
    <property type="match status" value="1"/>
</dbReference>
<dbReference type="Pfam" id="PF13499">
    <property type="entry name" value="EF-hand_7"/>
    <property type="match status" value="1"/>
</dbReference>
<gene>
    <name evidence="11" type="ORF">EOD39_8712</name>
</gene>
<evidence type="ECO:0000256" key="6">
    <source>
        <dbReference type="ARBA" id="ARBA00023054"/>
    </source>
</evidence>
<dbReference type="InterPro" id="IPR050227">
    <property type="entry name" value="Rab"/>
</dbReference>
<dbReference type="PROSITE" id="PS50222">
    <property type="entry name" value="EF_HAND_2"/>
    <property type="match status" value="1"/>
</dbReference>
<comment type="caution">
    <text evidence="11">The sequence shown here is derived from an EMBL/GenBank/DDBJ whole genome shotgun (WGS) entry which is preliminary data.</text>
</comment>
<evidence type="ECO:0000313" key="12">
    <source>
        <dbReference type="Proteomes" id="UP000289886"/>
    </source>
</evidence>
<name>A0A662YW85_ACIRT</name>
<evidence type="ECO:0000313" key="11">
    <source>
        <dbReference type="EMBL" id="RXN00780.1"/>
    </source>
</evidence>
<dbReference type="Pfam" id="PF00071">
    <property type="entry name" value="Ras"/>
    <property type="match status" value="1"/>
</dbReference>
<dbReference type="Gene3D" id="3.40.50.300">
    <property type="entry name" value="P-loop containing nucleotide triphosphate hydrolases"/>
    <property type="match status" value="1"/>
</dbReference>
<evidence type="ECO:0000256" key="4">
    <source>
        <dbReference type="ARBA" id="ARBA00022741"/>
    </source>
</evidence>
<feature type="coiled-coil region" evidence="8">
    <location>
        <begin position="227"/>
        <end position="310"/>
    </location>
</feature>
<keyword evidence="6 8" id="KW-0175">Coiled coil</keyword>
<dbReference type="PROSITE" id="PS51419">
    <property type="entry name" value="RAB"/>
    <property type="match status" value="1"/>
</dbReference>
<dbReference type="EMBL" id="SCEB01000130">
    <property type="protein sequence ID" value="RXN00780.1"/>
    <property type="molecule type" value="Genomic_DNA"/>
</dbReference>
<dbReference type="NCBIfam" id="TIGR00231">
    <property type="entry name" value="small_GTP"/>
    <property type="match status" value="1"/>
</dbReference>
<organism evidence="11 12">
    <name type="scientific">Acipenser ruthenus</name>
    <name type="common">Sterlet sturgeon</name>
    <dbReference type="NCBI Taxonomy" id="7906"/>
    <lineage>
        <taxon>Eukaryota</taxon>
        <taxon>Metazoa</taxon>
        <taxon>Chordata</taxon>
        <taxon>Craniata</taxon>
        <taxon>Vertebrata</taxon>
        <taxon>Euteleostomi</taxon>
        <taxon>Actinopterygii</taxon>
        <taxon>Chondrostei</taxon>
        <taxon>Acipenseriformes</taxon>
        <taxon>Acipenseridae</taxon>
        <taxon>Acipenser</taxon>
    </lineage>
</organism>
<dbReference type="PROSITE" id="PS00018">
    <property type="entry name" value="EF_HAND_1"/>
    <property type="match status" value="1"/>
</dbReference>
<dbReference type="SMART" id="SM00054">
    <property type="entry name" value="EFh"/>
    <property type="match status" value="2"/>
</dbReference>
<dbReference type="SMART" id="SM00176">
    <property type="entry name" value="RAN"/>
    <property type="match status" value="1"/>
</dbReference>
<dbReference type="InterPro" id="IPR027417">
    <property type="entry name" value="P-loop_NTPase"/>
</dbReference>
<dbReference type="CDD" id="cd00154">
    <property type="entry name" value="Rab"/>
    <property type="match status" value="1"/>
</dbReference>
<feature type="domain" description="EF-hand" evidence="10">
    <location>
        <begin position="39"/>
        <end position="74"/>
    </location>
</feature>
<evidence type="ECO:0000256" key="1">
    <source>
        <dbReference type="ARBA" id="ARBA00004496"/>
    </source>
</evidence>
<evidence type="ECO:0000256" key="2">
    <source>
        <dbReference type="ARBA" id="ARBA00022490"/>
    </source>
</evidence>
<keyword evidence="5" id="KW-0106">Calcium</keyword>
<evidence type="ECO:0000256" key="5">
    <source>
        <dbReference type="ARBA" id="ARBA00022837"/>
    </source>
</evidence>
<dbReference type="PANTHER" id="PTHR47977">
    <property type="entry name" value="RAS-RELATED PROTEIN RAB"/>
    <property type="match status" value="1"/>
</dbReference>
<dbReference type="InterPro" id="IPR018247">
    <property type="entry name" value="EF_Hand_1_Ca_BS"/>
</dbReference>
<dbReference type="InterPro" id="IPR001806">
    <property type="entry name" value="Small_GTPase"/>
</dbReference>
<dbReference type="GO" id="GO:0005525">
    <property type="term" value="F:GTP binding"/>
    <property type="evidence" value="ECO:0007669"/>
    <property type="project" value="UniProtKB-KW"/>
</dbReference>
<proteinExistence type="predicted"/>
<dbReference type="PROSITE" id="PS51420">
    <property type="entry name" value="RHO"/>
    <property type="match status" value="1"/>
</dbReference>
<evidence type="ECO:0000256" key="7">
    <source>
        <dbReference type="ARBA" id="ARBA00023134"/>
    </source>
</evidence>
<feature type="coiled-coil region" evidence="8">
    <location>
        <begin position="142"/>
        <end position="191"/>
    </location>
</feature>
<dbReference type="SUPFAM" id="SSF47473">
    <property type="entry name" value="EF-hand"/>
    <property type="match status" value="1"/>
</dbReference>
<sequence>MEDEQDLDRLRLLFHACDANNSGSIEKEEFFSVCSELKVHPAEIECIFTKLDVDRDGSINFEEFANGFEGVSDLIDLGRMESDNDGHNFRQAWESFQQRLGEEAKFIPRNEQVATLYQNINLTEPRLVHHYERVVMNFIREIKLQNSEMENLALAVKRAQDKAAMQLSEMEEEMDQRIQASENKIRQEETRKAEAALGDIKCQYDSEVCELQVKMKKLKMIEEQYKHINLKDEVVGLKRKINELTLEKQQLKRELLESQTNIAFLQSELDSLKCEYADQSIILEQDKAMIKDYTDERDHLTRQIEILQSANRTLHDSNDGLRSTLENSLSKYNKSLHVHNTSPGNTISQSSPKFSGCQSPFYDRSSHSSYMDEDCDMLAMCDPMCRVSCEVESLAESCLDSGLSTLRDSNDCDSEVEFRLQKNFQRSHETPENFGGDASDTDVPEMHDDVAYSSDGNSSALDWKPPTLISRRDSSASVSTRKCISAISPQADNRDSNSKYPHSEKAYKVVLAGDAAVGKSSFLLRLCKNEFHGNTSATLGVDFQMKTLVVDGEPIVLQLWDTAGQERFRSIAKSYFRRADGVLLLYDVTYEKSLLNIQEWMDMIEDVSQGEIPIMLVGNKADLREQAIEEGIKCIPTSYGERLAMAYNALFCETSAKDGSNVIEAVLHLARDVKKRINKEEDLESVTSLSGVDSKKPTNMKTCCTV</sequence>
<dbReference type="GO" id="GO:0005509">
    <property type="term" value="F:calcium ion binding"/>
    <property type="evidence" value="ECO:0007669"/>
    <property type="project" value="InterPro"/>
</dbReference>
<dbReference type="InterPro" id="IPR005225">
    <property type="entry name" value="Small_GTP-bd"/>
</dbReference>
<feature type="region of interest" description="Disordered" evidence="9">
    <location>
        <begin position="423"/>
        <end position="442"/>
    </location>
</feature>
<dbReference type="InterPro" id="IPR011992">
    <property type="entry name" value="EF-hand-dom_pair"/>
</dbReference>
<evidence type="ECO:0000256" key="3">
    <source>
        <dbReference type="ARBA" id="ARBA00022723"/>
    </source>
</evidence>
<dbReference type="GO" id="GO:0003924">
    <property type="term" value="F:GTPase activity"/>
    <property type="evidence" value="ECO:0007669"/>
    <property type="project" value="InterPro"/>
</dbReference>
<dbReference type="GO" id="GO:0005737">
    <property type="term" value="C:cytoplasm"/>
    <property type="evidence" value="ECO:0007669"/>
    <property type="project" value="UniProtKB-SubCell"/>
</dbReference>
<dbReference type="Proteomes" id="UP000289886">
    <property type="component" value="Unassembled WGS sequence"/>
</dbReference>
<evidence type="ECO:0000259" key="10">
    <source>
        <dbReference type="PROSITE" id="PS50222"/>
    </source>
</evidence>
<dbReference type="SMART" id="SM00173">
    <property type="entry name" value="RAS"/>
    <property type="match status" value="1"/>
</dbReference>
<keyword evidence="3" id="KW-0479">Metal-binding</keyword>
<comment type="subcellular location">
    <subcellularLocation>
        <location evidence="1">Cytoplasm</location>
    </subcellularLocation>
</comment>
<dbReference type="PROSITE" id="PS51421">
    <property type="entry name" value="RAS"/>
    <property type="match status" value="1"/>
</dbReference>
<dbReference type="PRINTS" id="PR00449">
    <property type="entry name" value="RASTRNSFRMNG"/>
</dbReference>
<dbReference type="SMART" id="SM00174">
    <property type="entry name" value="RHO"/>
    <property type="match status" value="1"/>
</dbReference>
<dbReference type="PROSITE" id="PS51417">
    <property type="entry name" value="ARF"/>
    <property type="match status" value="1"/>
</dbReference>
<dbReference type="FunFam" id="3.40.50.300:FF:001348">
    <property type="entry name" value="Ras and EF-hand domain-containing protein"/>
    <property type="match status" value="1"/>
</dbReference>
<dbReference type="AlphaFoldDB" id="A0A662YW85"/>
<keyword evidence="4" id="KW-0547">Nucleotide-binding</keyword>
<reference evidence="11 12" key="1">
    <citation type="submission" date="2019-01" db="EMBL/GenBank/DDBJ databases">
        <title>Draft Genome and Complete Hox-Cluster Characterization of the Sterlet Sturgeon (Acipenser ruthenus).</title>
        <authorList>
            <person name="Wei Q."/>
        </authorList>
    </citation>
    <scope>NUCLEOTIDE SEQUENCE [LARGE SCALE GENOMIC DNA]</scope>
    <source>
        <strain evidence="11">WHYD16114868_AA</strain>
        <tissue evidence="11">Blood</tissue>
    </source>
</reference>
<evidence type="ECO:0000256" key="8">
    <source>
        <dbReference type="SAM" id="Coils"/>
    </source>
</evidence>
<keyword evidence="12" id="KW-1185">Reference proteome</keyword>
<dbReference type="SMART" id="SM00175">
    <property type="entry name" value="RAB"/>
    <property type="match status" value="1"/>
</dbReference>
<keyword evidence="7" id="KW-0342">GTP-binding</keyword>
<dbReference type="CDD" id="cd00051">
    <property type="entry name" value="EFh"/>
    <property type="match status" value="1"/>
</dbReference>
<dbReference type="InterPro" id="IPR002048">
    <property type="entry name" value="EF_hand_dom"/>
</dbReference>
<protein>
    <submittedName>
        <fullName evidence="11">Ras and EF-hand domain-containing protein</fullName>
    </submittedName>
</protein>
<keyword evidence="2" id="KW-0963">Cytoplasm</keyword>
<accession>A0A662YW85</accession>
<evidence type="ECO:0000256" key="9">
    <source>
        <dbReference type="SAM" id="MobiDB-lite"/>
    </source>
</evidence>
<dbReference type="Gene3D" id="1.10.238.10">
    <property type="entry name" value="EF-hand"/>
    <property type="match status" value="1"/>
</dbReference>